<evidence type="ECO:0000256" key="2">
    <source>
        <dbReference type="ARBA" id="ARBA00022737"/>
    </source>
</evidence>
<proteinExistence type="inferred from homology"/>
<evidence type="ECO:0000313" key="6">
    <source>
        <dbReference type="Proteomes" id="UP000541444"/>
    </source>
</evidence>
<feature type="repeat" description="PPR" evidence="3">
    <location>
        <begin position="404"/>
        <end position="438"/>
    </location>
</feature>
<dbReference type="EMBL" id="JACGCM010002156">
    <property type="protein sequence ID" value="KAF6143951.1"/>
    <property type="molecule type" value="Genomic_DNA"/>
</dbReference>
<dbReference type="InterPro" id="IPR002885">
    <property type="entry name" value="PPR_rpt"/>
</dbReference>
<comment type="similarity">
    <text evidence="1">Belongs to the PPR family. P subfamily.</text>
</comment>
<feature type="repeat" description="PPR" evidence="3">
    <location>
        <begin position="263"/>
        <end position="297"/>
    </location>
</feature>
<dbReference type="GO" id="GO:0005739">
    <property type="term" value="C:mitochondrion"/>
    <property type="evidence" value="ECO:0007669"/>
    <property type="project" value="TreeGrafter"/>
</dbReference>
<feature type="repeat" description="PPR" evidence="3">
    <location>
        <begin position="194"/>
        <end position="228"/>
    </location>
</feature>
<gene>
    <name evidence="5" type="ORF">GIB67_017559</name>
</gene>
<dbReference type="PROSITE" id="PS51375">
    <property type="entry name" value="PPR"/>
    <property type="match status" value="3"/>
</dbReference>
<dbReference type="Pfam" id="PF01535">
    <property type="entry name" value="PPR"/>
    <property type="match status" value="4"/>
</dbReference>
<dbReference type="GO" id="GO:0003729">
    <property type="term" value="F:mRNA binding"/>
    <property type="evidence" value="ECO:0007669"/>
    <property type="project" value="UniProtKB-ARBA"/>
</dbReference>
<organism evidence="5 6">
    <name type="scientific">Kingdonia uniflora</name>
    <dbReference type="NCBI Taxonomy" id="39325"/>
    <lineage>
        <taxon>Eukaryota</taxon>
        <taxon>Viridiplantae</taxon>
        <taxon>Streptophyta</taxon>
        <taxon>Embryophyta</taxon>
        <taxon>Tracheophyta</taxon>
        <taxon>Spermatophyta</taxon>
        <taxon>Magnoliopsida</taxon>
        <taxon>Ranunculales</taxon>
        <taxon>Circaeasteraceae</taxon>
        <taxon>Kingdonia</taxon>
    </lineage>
</organism>
<evidence type="ECO:0000256" key="3">
    <source>
        <dbReference type="PROSITE-ProRule" id="PRU00708"/>
    </source>
</evidence>
<evidence type="ECO:0008006" key="7">
    <source>
        <dbReference type="Google" id="ProtNLM"/>
    </source>
</evidence>
<name>A0A7J7LMQ5_9MAGN</name>
<dbReference type="NCBIfam" id="TIGR00756">
    <property type="entry name" value="PPR"/>
    <property type="match status" value="2"/>
</dbReference>
<dbReference type="Proteomes" id="UP000541444">
    <property type="component" value="Unassembled WGS sequence"/>
</dbReference>
<comment type="caution">
    <text evidence="5">The sequence shown here is derived from an EMBL/GenBank/DDBJ whole genome shotgun (WGS) entry which is preliminary data.</text>
</comment>
<dbReference type="Gene3D" id="1.25.40.10">
    <property type="entry name" value="Tetratricopeptide repeat domain"/>
    <property type="match status" value="2"/>
</dbReference>
<keyword evidence="6" id="KW-1185">Reference proteome</keyword>
<feature type="compositionally biased region" description="Low complexity" evidence="4">
    <location>
        <begin position="39"/>
        <end position="51"/>
    </location>
</feature>
<evidence type="ECO:0000256" key="1">
    <source>
        <dbReference type="ARBA" id="ARBA00007626"/>
    </source>
</evidence>
<evidence type="ECO:0000313" key="5">
    <source>
        <dbReference type="EMBL" id="KAF6143951.1"/>
    </source>
</evidence>
<sequence length="566" mass="65046">MFGRYVRSAIATTRSFSSDASISSKAVVPKRNNGGSNGGVSTTTSTSTSVGRDTLGRRLVSLVHPKRSAVITISEWLKEGKVARKYELNRIVRELRKLKRYKHALESSLFSRKASRNVNWNRTTFLVELDKDTLKKCGSRSVGKFKVCEWMTNHKEIKLLPGDYAIHLDLVAKVRGLASADKFFLDLPEKMRERLPTYTALLHTYVQNNLADKAEDLMEKMSGLGFLKYPLPYNHMLHLYITSGQLEKVPELILALKKNAAPDVVTYNLWLSVCASQNDVERAEKVLYELKRTKIDMDWVTYSTLTNLYIKNDKKEKAEKYLKEMEKLVSGKSRVAFSSLLSLHTLMGDKDGLQKTWRNIKFTYRKMNDAEYICMISSLLKLEEFKEAEDLYSEWEESLSGTGDPRVPNLLLGAYVNKNQMAKAEKILQRMAEGKIIPSYTTWELLTWGYLKEKKMEKALDFFKLALKSVKKWEPNDRIVREIFDNLEKDGDVEKAEQVMVDLRNAGYVTTQIYNLLLRTYAKAGKMPLVIQERMKKDKVQLDDETYQLISLTSKLCVGEVFNFVK</sequence>
<dbReference type="InterPro" id="IPR011990">
    <property type="entry name" value="TPR-like_helical_dom_sf"/>
</dbReference>
<protein>
    <recommendedName>
        <fullName evidence="7">Pentatricopeptide repeat-containing protein</fullName>
    </recommendedName>
</protein>
<accession>A0A7J7LMQ5</accession>
<dbReference type="PANTHER" id="PTHR45717:SF45">
    <property type="entry name" value="OS12G0527900 PROTEIN"/>
    <property type="match status" value="1"/>
</dbReference>
<dbReference type="AlphaFoldDB" id="A0A7J7LMQ5"/>
<reference evidence="5 6" key="1">
    <citation type="journal article" date="2020" name="IScience">
        <title>Genome Sequencing of the Endangered Kingdonia uniflora (Circaeasteraceae, Ranunculales) Reveals Potential Mechanisms of Evolutionary Specialization.</title>
        <authorList>
            <person name="Sun Y."/>
            <person name="Deng T."/>
            <person name="Zhang A."/>
            <person name="Moore M.J."/>
            <person name="Landis J.B."/>
            <person name="Lin N."/>
            <person name="Zhang H."/>
            <person name="Zhang X."/>
            <person name="Huang J."/>
            <person name="Zhang X."/>
            <person name="Sun H."/>
            <person name="Wang H."/>
        </authorList>
    </citation>
    <scope>NUCLEOTIDE SEQUENCE [LARGE SCALE GENOMIC DNA]</scope>
    <source>
        <strain evidence="5">TB1705</strain>
        <tissue evidence="5">Leaf</tissue>
    </source>
</reference>
<dbReference type="OrthoDB" id="1908178at2759"/>
<feature type="region of interest" description="Disordered" evidence="4">
    <location>
        <begin position="22"/>
        <end position="51"/>
    </location>
</feature>
<dbReference type="SUPFAM" id="SSF48452">
    <property type="entry name" value="TPR-like"/>
    <property type="match status" value="1"/>
</dbReference>
<evidence type="ECO:0000256" key="4">
    <source>
        <dbReference type="SAM" id="MobiDB-lite"/>
    </source>
</evidence>
<dbReference type="Pfam" id="PF13041">
    <property type="entry name" value="PPR_2"/>
    <property type="match status" value="1"/>
</dbReference>
<keyword evidence="2" id="KW-0677">Repeat</keyword>
<dbReference type="PANTHER" id="PTHR45717">
    <property type="entry name" value="OS12G0527900 PROTEIN"/>
    <property type="match status" value="1"/>
</dbReference>